<evidence type="ECO:0000313" key="2">
    <source>
        <dbReference type="Proteomes" id="UP000003986"/>
    </source>
</evidence>
<name>D6ALS3_STRFL</name>
<reference evidence="2" key="1">
    <citation type="submission" date="2008-10" db="EMBL/GenBank/DDBJ databases">
        <authorList>
            <person name="Molnar K."/>
        </authorList>
    </citation>
    <scope>NUCLEOTIDE SEQUENCE [LARGE SCALE GENOMIC DNA]</scope>
    <source>
        <strain evidence="2">NRRL 15998</strain>
    </source>
</reference>
<gene>
    <name evidence="1" type="ORF">SSGG_00677</name>
</gene>
<dbReference type="AlphaFoldDB" id="D6ALS3"/>
<sequence>MPVPDSPANRLPVTVGVQERPIRDIAAAASGVSREYPDGRMRTAVPAARGTLEQLD</sequence>
<proteinExistence type="predicted"/>
<organism evidence="1 2">
    <name type="scientific">Streptomyces filamentosus NRRL 15998</name>
    <dbReference type="NCBI Taxonomy" id="457431"/>
    <lineage>
        <taxon>Bacteria</taxon>
        <taxon>Bacillati</taxon>
        <taxon>Actinomycetota</taxon>
        <taxon>Actinomycetes</taxon>
        <taxon>Kitasatosporales</taxon>
        <taxon>Streptomycetaceae</taxon>
        <taxon>Streptomyces</taxon>
    </lineage>
</organism>
<dbReference type="Proteomes" id="UP000003986">
    <property type="component" value="Unassembled WGS sequence"/>
</dbReference>
<dbReference type="EMBL" id="DS999644">
    <property type="protein sequence ID" value="EFE73311.2"/>
    <property type="molecule type" value="Genomic_DNA"/>
</dbReference>
<reference evidence="2" key="2">
    <citation type="submission" date="2008-12" db="EMBL/GenBank/DDBJ databases">
        <title>Annotation of Streptomyces roseosporus strain NRRL 15998.</title>
        <authorList>
            <consortium name="The Broad Institute Genome Sequencing Platform"/>
            <consortium name="Broad Institute Microbial Sequencing Center"/>
            <person name="Fischbach M."/>
            <person name="Ward D."/>
            <person name="Young S."/>
            <person name="Kodira C.D."/>
            <person name="Zeng Q."/>
            <person name="Koehrsen M."/>
            <person name="Godfrey P."/>
            <person name="Alvarado L."/>
            <person name="Berlin A.M."/>
            <person name="Borenstein D."/>
            <person name="Chen Z."/>
            <person name="Engels R."/>
            <person name="Freedman E."/>
            <person name="Gellesch M."/>
            <person name="Goldberg J."/>
            <person name="Griggs A."/>
            <person name="Gujja S."/>
            <person name="Heiman D.I."/>
            <person name="Hepburn T.A."/>
            <person name="Howarth C."/>
            <person name="Jen D."/>
            <person name="Larson L."/>
            <person name="Lewis B."/>
            <person name="Mehta T."/>
            <person name="Park D."/>
            <person name="Pearson M."/>
            <person name="Roberts A."/>
            <person name="Saif S."/>
            <person name="Shea T.D."/>
            <person name="Shenoy N."/>
            <person name="Sisk P."/>
            <person name="Stolte C."/>
            <person name="Sykes S.N."/>
            <person name="Walk T."/>
            <person name="White J."/>
            <person name="Yandava C."/>
            <person name="Straight P."/>
            <person name="Clardy J."/>
            <person name="Hung D."/>
            <person name="Kolter R."/>
            <person name="Mekalanos J."/>
            <person name="Walker S."/>
            <person name="Walsh C.T."/>
            <person name="Wieland B.L.C."/>
            <person name="Ilzarbe M."/>
            <person name="Galagan J."/>
            <person name="Nusbaum C."/>
            <person name="Birren B."/>
        </authorList>
    </citation>
    <scope>NUCLEOTIDE SEQUENCE [LARGE SCALE GENOMIC DNA]</scope>
    <source>
        <strain evidence="2">NRRL 15998</strain>
    </source>
</reference>
<protein>
    <submittedName>
        <fullName evidence="1">Predicted protein</fullName>
    </submittedName>
</protein>
<accession>D6ALS3</accession>
<evidence type="ECO:0000313" key="1">
    <source>
        <dbReference type="EMBL" id="EFE73311.2"/>
    </source>
</evidence>